<protein>
    <submittedName>
        <fullName evidence="8">FAD-binding protein</fullName>
    </submittedName>
</protein>
<dbReference type="GO" id="GO:0016614">
    <property type="term" value="F:oxidoreductase activity, acting on CH-OH group of donors"/>
    <property type="evidence" value="ECO:0007669"/>
    <property type="project" value="InterPro"/>
</dbReference>
<gene>
    <name evidence="8" type="ORF">D3H65_05925</name>
</gene>
<dbReference type="Pfam" id="PF00890">
    <property type="entry name" value="FAD_binding_2"/>
    <property type="match status" value="1"/>
</dbReference>
<keyword evidence="4" id="KW-0560">Oxidoreductase</keyword>
<sequence length="753" mass="81097">MAKTAKKKAAVAGGPQANGVNLSFNVLFDLWFPVTQLPIPKAVLADIIYISANVKAGFWKEVSAQPNPLLTLLGLLTNPQQLPFYAQLKQSGNPAIQRFISVANGMGGLTQDQASQVLGFFFEGTAGSLSTQIAMTIREAFLSVIWDLPLAVPLTGIQVPTTFISSTPQYSKIHYPQIPPSWLMYDANTKTIKAKQNGIDYLVIGSGPAGATVATELQKAGKKVVLIEQGPWVVWGSMNTMSYSRLMFGNDTVTTVNNSVIVRSGQAMGGGTTVNIDLAFSPLESTIQYRIANWVEKGWVDGRYYTQERIAAAYQWVRNTIATRAVSQTELNADNQALWDGANAYGVDPSLYHLNRFPLLLSPSPVTQKRDAARQLILPAAQDTNNPLSVLPDVSVQQLTFKSTGTDGGVIVTGATLVTQTPWTDPQYQNTIIDPCGLKIPAGTTVNIYADNVILAAGTIGSTKILLNSAKSQPAVNNPRVGKGLIMHPSFPLIGVVNKTINLLEGLDSATYLEAFGVTPGFIFETMGALPAYGALLIPGSGIDVYKKIVQFNQSVGFGVMLVDTPSDNNSVSLDSAGNVVLNYALSDSDKARFRNGVAIAIRMMFLAGATEVIIPTNENVLGLKNFNPMVGTYLTDIKQADLVEKNLQFIPNRTILTSAHLQATNKMGATAGTSVASINQRIWNYKTGKEIPNLYLMDSSMFPTSIGANPMQSLYTIAKIFSERLLGKTDKPGKVSFTDIKTDEPEIGPGRL</sequence>
<evidence type="ECO:0000313" key="8">
    <source>
        <dbReference type="EMBL" id="AXY73544.1"/>
    </source>
</evidence>
<feature type="domain" description="Glucose-methanol-choline oxidoreductase C-terminal" evidence="7">
    <location>
        <begin position="566"/>
        <end position="719"/>
    </location>
</feature>
<reference evidence="8 9" key="1">
    <citation type="submission" date="2018-09" db="EMBL/GenBank/DDBJ databases">
        <title>Genome sequencing of strain 6GH32-13.</title>
        <authorList>
            <person name="Weon H.-Y."/>
            <person name="Heo J."/>
            <person name="Kwon S.-W."/>
        </authorList>
    </citation>
    <scope>NUCLEOTIDE SEQUENCE [LARGE SCALE GENOMIC DNA]</scope>
    <source>
        <strain evidence="8 9">5GH32-13</strain>
    </source>
</reference>
<dbReference type="InterPro" id="IPR007867">
    <property type="entry name" value="GMC_OxRtase_C"/>
</dbReference>
<evidence type="ECO:0000313" key="9">
    <source>
        <dbReference type="Proteomes" id="UP000263900"/>
    </source>
</evidence>
<proteinExistence type="inferred from homology"/>
<dbReference type="AlphaFoldDB" id="A0A3B7MGP3"/>
<evidence type="ECO:0000259" key="5">
    <source>
        <dbReference type="Pfam" id="PF00732"/>
    </source>
</evidence>
<dbReference type="KEGG" id="pseg:D3H65_05925"/>
<evidence type="ECO:0000259" key="6">
    <source>
        <dbReference type="Pfam" id="PF00890"/>
    </source>
</evidence>
<organism evidence="8 9">
    <name type="scientific">Paraflavitalea soli</name>
    <dbReference type="NCBI Taxonomy" id="2315862"/>
    <lineage>
        <taxon>Bacteria</taxon>
        <taxon>Pseudomonadati</taxon>
        <taxon>Bacteroidota</taxon>
        <taxon>Chitinophagia</taxon>
        <taxon>Chitinophagales</taxon>
        <taxon>Chitinophagaceae</taxon>
        <taxon>Paraflavitalea</taxon>
    </lineage>
</organism>
<evidence type="ECO:0000256" key="4">
    <source>
        <dbReference type="ARBA" id="ARBA00023002"/>
    </source>
</evidence>
<keyword evidence="2" id="KW-0285">Flavoprotein</keyword>
<dbReference type="GO" id="GO:0050660">
    <property type="term" value="F:flavin adenine dinucleotide binding"/>
    <property type="evidence" value="ECO:0007669"/>
    <property type="project" value="InterPro"/>
</dbReference>
<evidence type="ECO:0000256" key="1">
    <source>
        <dbReference type="ARBA" id="ARBA00010790"/>
    </source>
</evidence>
<dbReference type="Gene3D" id="3.50.50.60">
    <property type="entry name" value="FAD/NAD(P)-binding domain"/>
    <property type="match status" value="2"/>
</dbReference>
<evidence type="ECO:0000256" key="3">
    <source>
        <dbReference type="ARBA" id="ARBA00022827"/>
    </source>
</evidence>
<dbReference type="SUPFAM" id="SSF51905">
    <property type="entry name" value="FAD/NAD(P)-binding domain"/>
    <property type="match status" value="1"/>
</dbReference>
<keyword evidence="3" id="KW-0274">FAD</keyword>
<dbReference type="InterPro" id="IPR036188">
    <property type="entry name" value="FAD/NAD-bd_sf"/>
</dbReference>
<dbReference type="RefSeq" id="WP_119049382.1">
    <property type="nucleotide sequence ID" value="NZ_CP032157.1"/>
</dbReference>
<evidence type="ECO:0000259" key="7">
    <source>
        <dbReference type="Pfam" id="PF05199"/>
    </source>
</evidence>
<dbReference type="InterPro" id="IPR003953">
    <property type="entry name" value="FAD-dep_OxRdtase_2_FAD-bd"/>
</dbReference>
<dbReference type="Pfam" id="PF00732">
    <property type="entry name" value="GMC_oxred_N"/>
    <property type="match status" value="1"/>
</dbReference>
<dbReference type="PANTHER" id="PTHR46056:SF12">
    <property type="entry name" value="LONG-CHAIN-ALCOHOL OXIDASE"/>
    <property type="match status" value="1"/>
</dbReference>
<dbReference type="PANTHER" id="PTHR46056">
    <property type="entry name" value="LONG-CHAIN-ALCOHOL OXIDASE"/>
    <property type="match status" value="1"/>
</dbReference>
<dbReference type="Proteomes" id="UP000263900">
    <property type="component" value="Chromosome"/>
</dbReference>
<dbReference type="PRINTS" id="PR00411">
    <property type="entry name" value="PNDRDTASEI"/>
</dbReference>
<feature type="domain" description="Glucose-methanol-choline oxidoreductase N-terminal" evidence="5">
    <location>
        <begin position="243"/>
        <end position="489"/>
    </location>
</feature>
<dbReference type="Pfam" id="PF05199">
    <property type="entry name" value="GMC_oxred_C"/>
    <property type="match status" value="1"/>
</dbReference>
<accession>A0A3B7MGP3</accession>
<name>A0A3B7MGP3_9BACT</name>
<feature type="domain" description="FAD-dependent oxidoreductase 2 FAD-binding" evidence="6">
    <location>
        <begin position="200"/>
        <end position="231"/>
    </location>
</feature>
<dbReference type="EMBL" id="CP032157">
    <property type="protein sequence ID" value="AXY73544.1"/>
    <property type="molecule type" value="Genomic_DNA"/>
</dbReference>
<evidence type="ECO:0000256" key="2">
    <source>
        <dbReference type="ARBA" id="ARBA00022630"/>
    </source>
</evidence>
<comment type="similarity">
    <text evidence="1">Belongs to the GMC oxidoreductase family.</text>
</comment>
<dbReference type="OrthoDB" id="9787779at2"/>
<dbReference type="InterPro" id="IPR000172">
    <property type="entry name" value="GMC_OxRdtase_N"/>
</dbReference>
<keyword evidence="9" id="KW-1185">Reference proteome</keyword>